<dbReference type="STRING" id="29433.MOVS_01205"/>
<keyword evidence="3" id="KW-1185">Reference proteome</keyword>
<dbReference type="KEGG" id="moi:MOVS_01205"/>
<proteinExistence type="predicted"/>
<sequence>MKALTTQEALQAIADGEKLEYKFNKEKDWRIFSPPDNGVTIGDVLVRRFIFRPAQEMITAGDVSFPKPESEPLKDGDKYWVADLTVIHYALASQWVGDKLDKLALSRGILHKSKENAVAHAKALIELSGGKL</sequence>
<protein>
    <recommendedName>
        <fullName evidence="5">Phage protein</fullName>
    </recommendedName>
</protein>
<evidence type="ECO:0000313" key="1">
    <source>
        <dbReference type="EMBL" id="ANB90837.1"/>
    </source>
</evidence>
<dbReference type="EMBL" id="UGPW01000001">
    <property type="protein sequence ID" value="STY86272.1"/>
    <property type="molecule type" value="Genomic_DNA"/>
</dbReference>
<reference evidence="1 3" key="1">
    <citation type="submission" date="2015-04" db="EMBL/GenBank/DDBJ databases">
        <authorList>
            <person name="Calcutt M.J."/>
            <person name="Foecking M.F."/>
        </authorList>
    </citation>
    <scope>NUCLEOTIDE SEQUENCE [LARGE SCALE GENOMIC DNA]</scope>
    <source>
        <strain evidence="1 3">199/55</strain>
    </source>
</reference>
<organism evidence="2 4">
    <name type="scientific">Moraxella ovis</name>
    <dbReference type="NCBI Taxonomy" id="29433"/>
    <lineage>
        <taxon>Bacteria</taxon>
        <taxon>Pseudomonadati</taxon>
        <taxon>Pseudomonadota</taxon>
        <taxon>Gammaproteobacteria</taxon>
        <taxon>Moraxellales</taxon>
        <taxon>Moraxellaceae</taxon>
        <taxon>Moraxella</taxon>
    </lineage>
</organism>
<evidence type="ECO:0000313" key="3">
    <source>
        <dbReference type="Proteomes" id="UP000076765"/>
    </source>
</evidence>
<dbReference type="Proteomes" id="UP000076765">
    <property type="component" value="Chromosome"/>
</dbReference>
<gene>
    <name evidence="1" type="ORF">MOVS_01205</name>
    <name evidence="2" type="ORF">NCTC11227_00249</name>
</gene>
<accession>A0A160GDJ0</accession>
<evidence type="ECO:0008006" key="5">
    <source>
        <dbReference type="Google" id="ProtNLM"/>
    </source>
</evidence>
<reference evidence="2 4" key="2">
    <citation type="submission" date="2018-06" db="EMBL/GenBank/DDBJ databases">
        <authorList>
            <consortium name="Pathogen Informatics"/>
            <person name="Doyle S."/>
        </authorList>
    </citation>
    <scope>NUCLEOTIDE SEQUENCE [LARGE SCALE GENOMIC DNA]</scope>
    <source>
        <strain evidence="2 4">NCTC11227</strain>
    </source>
</reference>
<evidence type="ECO:0000313" key="4">
    <source>
        <dbReference type="Proteomes" id="UP000255102"/>
    </source>
</evidence>
<evidence type="ECO:0000313" key="2">
    <source>
        <dbReference type="EMBL" id="STY86272.1"/>
    </source>
</evidence>
<dbReference type="EMBL" id="CP011158">
    <property type="protein sequence ID" value="ANB90837.1"/>
    <property type="molecule type" value="Genomic_DNA"/>
</dbReference>
<name>A0A160GDJ0_9GAMM</name>
<dbReference type="AlphaFoldDB" id="A0A160GDJ0"/>
<dbReference type="Proteomes" id="UP000255102">
    <property type="component" value="Unassembled WGS sequence"/>
</dbReference>
<dbReference type="RefSeq" id="WP_063513420.1">
    <property type="nucleotide sequence ID" value="NZ_CP011158.1"/>
</dbReference>